<protein>
    <recommendedName>
        <fullName evidence="5">Cell division protein SepF</fullName>
    </recommendedName>
</protein>
<evidence type="ECO:0000256" key="5">
    <source>
        <dbReference type="HAMAP-Rule" id="MF_01197"/>
    </source>
</evidence>
<name>A0A9D1KJU5_9FIRM</name>
<evidence type="ECO:0000256" key="1">
    <source>
        <dbReference type="ARBA" id="ARBA00022618"/>
    </source>
</evidence>
<keyword evidence="1 5" id="KW-0132">Cell division</keyword>
<dbReference type="HAMAP" id="MF_01197">
    <property type="entry name" value="SepF"/>
    <property type="match status" value="1"/>
</dbReference>
<dbReference type="InterPro" id="IPR023052">
    <property type="entry name" value="Cell_div_SepF"/>
</dbReference>
<comment type="subcellular location">
    <subcellularLocation>
        <location evidence="5">Cytoplasm</location>
    </subcellularLocation>
    <text evidence="5">Localizes to the division site, in a FtsZ-dependent manner.</text>
</comment>
<dbReference type="InterPro" id="IPR038594">
    <property type="entry name" value="SepF-like_sf"/>
</dbReference>
<dbReference type="PANTHER" id="PTHR35798:SF1">
    <property type="entry name" value="CELL DIVISION PROTEIN SEPF"/>
    <property type="match status" value="1"/>
</dbReference>
<dbReference type="Proteomes" id="UP000824136">
    <property type="component" value="Unassembled WGS sequence"/>
</dbReference>
<dbReference type="GO" id="GO:0043093">
    <property type="term" value="P:FtsZ-dependent cytokinesis"/>
    <property type="evidence" value="ECO:0007669"/>
    <property type="project" value="UniProtKB-UniRule"/>
</dbReference>
<gene>
    <name evidence="5" type="primary">sepF</name>
    <name evidence="6" type="ORF">IAC39_06155</name>
</gene>
<comment type="subunit">
    <text evidence="5">Homodimer. Interacts with FtsZ.</text>
</comment>
<dbReference type="GO" id="GO:0000917">
    <property type="term" value="P:division septum assembly"/>
    <property type="evidence" value="ECO:0007669"/>
    <property type="project" value="UniProtKB-KW"/>
</dbReference>
<dbReference type="Gene3D" id="3.30.110.150">
    <property type="entry name" value="SepF-like protein"/>
    <property type="match status" value="1"/>
</dbReference>
<keyword evidence="5" id="KW-0963">Cytoplasm</keyword>
<dbReference type="EMBL" id="DVLL01000021">
    <property type="protein sequence ID" value="HIT59274.1"/>
    <property type="molecule type" value="Genomic_DNA"/>
</dbReference>
<comment type="function">
    <text evidence="4 5">Cell division protein that is part of the divisome complex and is recruited early to the Z-ring. Probably stimulates Z-ring formation, perhaps through the cross-linking of FtsZ protofilaments. Its function overlaps with FtsA.</text>
</comment>
<evidence type="ECO:0000256" key="4">
    <source>
        <dbReference type="ARBA" id="ARBA00044936"/>
    </source>
</evidence>
<dbReference type="GO" id="GO:0005737">
    <property type="term" value="C:cytoplasm"/>
    <property type="evidence" value="ECO:0007669"/>
    <property type="project" value="UniProtKB-SubCell"/>
</dbReference>
<comment type="similarity">
    <text evidence="5">Belongs to the SepF family.</text>
</comment>
<keyword evidence="2 5" id="KW-0717">Septation</keyword>
<evidence type="ECO:0000313" key="7">
    <source>
        <dbReference type="Proteomes" id="UP000824136"/>
    </source>
</evidence>
<dbReference type="PANTHER" id="PTHR35798">
    <property type="entry name" value="CELL DIVISION PROTEIN SEPF"/>
    <property type="match status" value="1"/>
</dbReference>
<accession>A0A9D1KJU5</accession>
<reference evidence="6" key="2">
    <citation type="journal article" date="2021" name="PeerJ">
        <title>Extensive microbial diversity within the chicken gut microbiome revealed by metagenomics and culture.</title>
        <authorList>
            <person name="Gilroy R."/>
            <person name="Ravi A."/>
            <person name="Getino M."/>
            <person name="Pursley I."/>
            <person name="Horton D.L."/>
            <person name="Alikhan N.F."/>
            <person name="Baker D."/>
            <person name="Gharbi K."/>
            <person name="Hall N."/>
            <person name="Watson M."/>
            <person name="Adriaenssens E.M."/>
            <person name="Foster-Nyarko E."/>
            <person name="Jarju S."/>
            <person name="Secka A."/>
            <person name="Antonio M."/>
            <person name="Oren A."/>
            <person name="Chaudhuri R.R."/>
            <person name="La Ragione R."/>
            <person name="Hildebrand F."/>
            <person name="Pallen M.J."/>
        </authorList>
    </citation>
    <scope>NUCLEOTIDE SEQUENCE</scope>
    <source>
        <strain evidence="6">CHK33-4379</strain>
    </source>
</reference>
<dbReference type="Pfam" id="PF04472">
    <property type="entry name" value="SepF"/>
    <property type="match status" value="1"/>
</dbReference>
<sequence>MNIIESIKNIFMGEEDEDYQPIVDDSSENVDVAEERRNREVKINTTATVQIVLSRPTDFSEVQAIGDDLNNQKTVLLNLELVKADEAKRILDFLYGVAYANGSTIKMTAQKTFVIMPKNVGFSGVDLMSELENNGFSF</sequence>
<evidence type="ECO:0000256" key="3">
    <source>
        <dbReference type="ARBA" id="ARBA00023306"/>
    </source>
</evidence>
<evidence type="ECO:0000256" key="2">
    <source>
        <dbReference type="ARBA" id="ARBA00023210"/>
    </source>
</evidence>
<reference evidence="6" key="1">
    <citation type="submission" date="2020-10" db="EMBL/GenBank/DDBJ databases">
        <authorList>
            <person name="Gilroy R."/>
        </authorList>
    </citation>
    <scope>NUCLEOTIDE SEQUENCE</scope>
    <source>
        <strain evidence="6">CHK33-4379</strain>
    </source>
</reference>
<proteinExistence type="inferred from homology"/>
<comment type="caution">
    <text evidence="6">The sequence shown here is derived from an EMBL/GenBank/DDBJ whole genome shotgun (WGS) entry which is preliminary data.</text>
</comment>
<keyword evidence="3 5" id="KW-0131">Cell cycle</keyword>
<organism evidence="6 7">
    <name type="scientific">Candidatus Faeciplasma pullistercoris</name>
    <dbReference type="NCBI Taxonomy" id="2840800"/>
    <lineage>
        <taxon>Bacteria</taxon>
        <taxon>Bacillati</taxon>
        <taxon>Bacillota</taxon>
        <taxon>Clostridia</taxon>
        <taxon>Eubacteriales</taxon>
        <taxon>Oscillospiraceae</taxon>
        <taxon>Oscillospiraceae incertae sedis</taxon>
        <taxon>Candidatus Faeciplasma</taxon>
    </lineage>
</organism>
<evidence type="ECO:0000313" key="6">
    <source>
        <dbReference type="EMBL" id="HIT59274.1"/>
    </source>
</evidence>
<dbReference type="InterPro" id="IPR007561">
    <property type="entry name" value="Cell_div_SepF/SepF-rel"/>
</dbReference>
<dbReference type="AlphaFoldDB" id="A0A9D1KJU5"/>